<keyword evidence="2" id="KW-1185">Reference proteome</keyword>
<evidence type="ECO:0000313" key="1">
    <source>
        <dbReference type="EMBL" id="TDD70972.1"/>
    </source>
</evidence>
<evidence type="ECO:0000313" key="2">
    <source>
        <dbReference type="Proteomes" id="UP000295217"/>
    </source>
</evidence>
<dbReference type="EMBL" id="SMLB01000007">
    <property type="protein sequence ID" value="TDD70972.1"/>
    <property type="molecule type" value="Genomic_DNA"/>
</dbReference>
<evidence type="ECO:0008006" key="3">
    <source>
        <dbReference type="Google" id="ProtNLM"/>
    </source>
</evidence>
<comment type="caution">
    <text evidence="1">The sequence shown here is derived from an EMBL/GenBank/DDBJ whole genome shotgun (WGS) entry which is preliminary data.</text>
</comment>
<protein>
    <recommendedName>
        <fullName evidence="3">Sigma-70 family RNA polymerase sigma factor</fullName>
    </recommendedName>
</protein>
<dbReference type="AlphaFoldDB" id="A0A4R5ALG0"/>
<proteinExistence type="predicted"/>
<dbReference type="Proteomes" id="UP000295217">
    <property type="component" value="Unassembled WGS sequence"/>
</dbReference>
<dbReference type="OrthoDB" id="5143780at2"/>
<sequence length="274" mass="27706">MSVTITGARRQTGTGVAGRLNDEWDRLRADGRAGAVARWAAAEPALAGCRDLADVEATVTAAASRPAGASRGGAAGAASRGADAVLLALLRLARDGDALAGRTVLQLMLGKAIRIAAGHAGRDSRESIEQAAVAALWTVIATYPTERRPTKVAANIAMDTLGVISRELAYCRTETPAEPDTLAAVVGTDPADLTVAAGGDVDLTELLAWAVDAGAVSAGDAALLLDIYAPAPGLDGGAAAAERAGISWAAARQRASRAVRRITLAIRADALATA</sequence>
<gene>
    <name evidence="1" type="ORF">E1262_07535</name>
</gene>
<name>A0A4R5ALG0_9ACTN</name>
<organism evidence="1 2">
    <name type="scientific">Jiangella aurantiaca</name>
    <dbReference type="NCBI Taxonomy" id="2530373"/>
    <lineage>
        <taxon>Bacteria</taxon>
        <taxon>Bacillati</taxon>
        <taxon>Actinomycetota</taxon>
        <taxon>Actinomycetes</taxon>
        <taxon>Jiangellales</taxon>
        <taxon>Jiangellaceae</taxon>
        <taxon>Jiangella</taxon>
    </lineage>
</organism>
<reference evidence="1 2" key="1">
    <citation type="submission" date="2019-02" db="EMBL/GenBank/DDBJ databases">
        <title>Draft genome sequences of novel Actinobacteria.</title>
        <authorList>
            <person name="Sahin N."/>
            <person name="Ay H."/>
            <person name="Saygin H."/>
        </authorList>
    </citation>
    <scope>NUCLEOTIDE SEQUENCE [LARGE SCALE GENOMIC DNA]</scope>
    <source>
        <strain evidence="1 2">8K307</strain>
    </source>
</reference>
<dbReference type="RefSeq" id="WP_132102524.1">
    <property type="nucleotide sequence ID" value="NZ_SMLB01000007.1"/>
</dbReference>
<accession>A0A4R5ALG0</accession>